<evidence type="ECO:0000256" key="3">
    <source>
        <dbReference type="ARBA" id="ARBA00023163"/>
    </source>
</evidence>
<evidence type="ECO:0000259" key="4">
    <source>
        <dbReference type="PROSITE" id="PS51063"/>
    </source>
</evidence>
<dbReference type="AlphaFoldDB" id="A0A937DID9"/>
<reference evidence="5" key="1">
    <citation type="submission" date="2021-01" db="EMBL/GenBank/DDBJ databases">
        <title>Marivirga sp. nov., isolated from intertidal surface sediments.</title>
        <authorList>
            <person name="Zhang M."/>
        </authorList>
    </citation>
    <scope>NUCLEOTIDE SEQUENCE</scope>
    <source>
        <strain evidence="5">SM1354</strain>
    </source>
</reference>
<evidence type="ECO:0000313" key="6">
    <source>
        <dbReference type="Proteomes" id="UP000642920"/>
    </source>
</evidence>
<evidence type="ECO:0000313" key="5">
    <source>
        <dbReference type="EMBL" id="MBL0764915.1"/>
    </source>
</evidence>
<accession>A0A937DID9</accession>
<dbReference type="PROSITE" id="PS51063">
    <property type="entry name" value="HTH_CRP_2"/>
    <property type="match status" value="1"/>
</dbReference>
<dbReference type="Pfam" id="PF00027">
    <property type="entry name" value="cNMP_binding"/>
    <property type="match status" value="1"/>
</dbReference>
<dbReference type="CDD" id="cd00038">
    <property type="entry name" value="CAP_ED"/>
    <property type="match status" value="1"/>
</dbReference>
<dbReference type="InterPro" id="IPR014710">
    <property type="entry name" value="RmlC-like_jellyroll"/>
</dbReference>
<keyword evidence="2" id="KW-0238">DNA-binding</keyword>
<dbReference type="Gene3D" id="2.60.120.10">
    <property type="entry name" value="Jelly Rolls"/>
    <property type="match status" value="1"/>
</dbReference>
<proteinExistence type="predicted"/>
<feature type="domain" description="HTH crp-type" evidence="4">
    <location>
        <begin position="149"/>
        <end position="212"/>
    </location>
</feature>
<dbReference type="RefSeq" id="WP_201918935.1">
    <property type="nucleotide sequence ID" value="NZ_JAERQG010000001.1"/>
</dbReference>
<dbReference type="PANTHER" id="PTHR24567">
    <property type="entry name" value="CRP FAMILY TRANSCRIPTIONAL REGULATORY PROTEIN"/>
    <property type="match status" value="1"/>
</dbReference>
<keyword evidence="6" id="KW-1185">Reference proteome</keyword>
<dbReference type="SMART" id="SM00419">
    <property type="entry name" value="HTH_CRP"/>
    <property type="match status" value="1"/>
</dbReference>
<sequence length="212" mass="24606">MSETNFNIKDTLSGIIQEQPLIDEIATLGRLKKVKAGANVVSPNQNASEMPIVITGILRVMRHDENGNEVFLYYLEGGQTCAMSITCCIEQKKSAFHVVAEEDSVLWMMPTAYLDSWMQKYPSFRRFVMRSYQMRFDELLTTLDSMVFMHLDERVYKYLLDKKQASGSYEINKTHQQIADELNTSRVVISRVLKKLEKEEKIEQHRNKIEIL</sequence>
<keyword evidence="3" id="KW-0804">Transcription</keyword>
<dbReference type="GO" id="GO:0003677">
    <property type="term" value="F:DNA binding"/>
    <property type="evidence" value="ECO:0007669"/>
    <property type="project" value="UniProtKB-KW"/>
</dbReference>
<dbReference type="SUPFAM" id="SSF51206">
    <property type="entry name" value="cAMP-binding domain-like"/>
    <property type="match status" value="1"/>
</dbReference>
<name>A0A937DID9_9BACT</name>
<organism evidence="5 6">
    <name type="scientific">Marivirga atlantica</name>
    <dbReference type="NCBI Taxonomy" id="1548457"/>
    <lineage>
        <taxon>Bacteria</taxon>
        <taxon>Pseudomonadati</taxon>
        <taxon>Bacteroidota</taxon>
        <taxon>Cytophagia</taxon>
        <taxon>Cytophagales</taxon>
        <taxon>Marivirgaceae</taxon>
        <taxon>Marivirga</taxon>
    </lineage>
</organism>
<dbReference type="InterPro" id="IPR012318">
    <property type="entry name" value="HTH_CRP"/>
</dbReference>
<dbReference type="InterPro" id="IPR036390">
    <property type="entry name" value="WH_DNA-bd_sf"/>
</dbReference>
<dbReference type="SUPFAM" id="SSF46785">
    <property type="entry name" value="Winged helix' DNA-binding domain"/>
    <property type="match status" value="1"/>
</dbReference>
<dbReference type="InterPro" id="IPR000595">
    <property type="entry name" value="cNMP-bd_dom"/>
</dbReference>
<dbReference type="GO" id="GO:0005829">
    <property type="term" value="C:cytosol"/>
    <property type="evidence" value="ECO:0007669"/>
    <property type="project" value="TreeGrafter"/>
</dbReference>
<protein>
    <submittedName>
        <fullName evidence="5">Crp/Fnr family transcriptional regulator</fullName>
    </submittedName>
</protein>
<dbReference type="GO" id="GO:0003700">
    <property type="term" value="F:DNA-binding transcription factor activity"/>
    <property type="evidence" value="ECO:0007669"/>
    <property type="project" value="TreeGrafter"/>
</dbReference>
<comment type="caution">
    <text evidence="5">The sequence shown here is derived from an EMBL/GenBank/DDBJ whole genome shotgun (WGS) entry which is preliminary data.</text>
</comment>
<dbReference type="Proteomes" id="UP000642920">
    <property type="component" value="Unassembled WGS sequence"/>
</dbReference>
<dbReference type="Pfam" id="PF13545">
    <property type="entry name" value="HTH_Crp_2"/>
    <property type="match status" value="1"/>
</dbReference>
<dbReference type="Gene3D" id="1.10.10.10">
    <property type="entry name" value="Winged helix-like DNA-binding domain superfamily/Winged helix DNA-binding domain"/>
    <property type="match status" value="1"/>
</dbReference>
<dbReference type="InterPro" id="IPR050397">
    <property type="entry name" value="Env_Response_Regulators"/>
</dbReference>
<keyword evidence="1" id="KW-0805">Transcription regulation</keyword>
<gene>
    <name evidence="5" type="ORF">JKP34_06610</name>
</gene>
<dbReference type="EMBL" id="JAERQG010000001">
    <property type="protein sequence ID" value="MBL0764915.1"/>
    <property type="molecule type" value="Genomic_DNA"/>
</dbReference>
<dbReference type="InterPro" id="IPR018490">
    <property type="entry name" value="cNMP-bd_dom_sf"/>
</dbReference>
<evidence type="ECO:0000256" key="2">
    <source>
        <dbReference type="ARBA" id="ARBA00023125"/>
    </source>
</evidence>
<dbReference type="InterPro" id="IPR036388">
    <property type="entry name" value="WH-like_DNA-bd_sf"/>
</dbReference>
<dbReference type="PANTHER" id="PTHR24567:SF26">
    <property type="entry name" value="REGULATORY PROTEIN YEIL"/>
    <property type="match status" value="1"/>
</dbReference>
<evidence type="ECO:0000256" key="1">
    <source>
        <dbReference type="ARBA" id="ARBA00023015"/>
    </source>
</evidence>